<dbReference type="Gene3D" id="3.30.420.40">
    <property type="match status" value="2"/>
</dbReference>
<evidence type="ECO:0000313" key="2">
    <source>
        <dbReference type="Proteomes" id="UP001310248"/>
    </source>
</evidence>
<gene>
    <name evidence="1" type="ORF">SNR37_000717</name>
</gene>
<accession>A0ABU7G889</accession>
<dbReference type="SUPFAM" id="SSF53067">
    <property type="entry name" value="Actin-like ATPase domain"/>
    <property type="match status" value="1"/>
</dbReference>
<evidence type="ECO:0000313" key="1">
    <source>
        <dbReference type="EMBL" id="MEE1675392.1"/>
    </source>
</evidence>
<dbReference type="EMBL" id="JAYDYW010000013">
    <property type="protein sequence ID" value="MEE1675392.1"/>
    <property type="molecule type" value="Genomic_DNA"/>
</dbReference>
<protein>
    <recommendedName>
        <fullName evidence="3">MSHA biogenesis protein MshI</fullName>
    </recommendedName>
</protein>
<comment type="caution">
    <text evidence="1">The sequence shown here is derived from an EMBL/GenBank/DDBJ whole genome shotgun (WGS) entry which is preliminary data.</text>
</comment>
<organism evidence="1 2">
    <name type="scientific">Agarivorans aestuarii</name>
    <dbReference type="NCBI Taxonomy" id="1563703"/>
    <lineage>
        <taxon>Bacteria</taxon>
        <taxon>Pseudomonadati</taxon>
        <taxon>Pseudomonadota</taxon>
        <taxon>Gammaproteobacteria</taxon>
        <taxon>Alteromonadales</taxon>
        <taxon>Alteromonadaceae</taxon>
        <taxon>Agarivorans</taxon>
    </lineage>
</organism>
<sequence length="293" mass="32953">MGLAFWRRNTAKTRCSAYLRPDFLVLANQNEQTFEQAIDSIEQWPAAFASLCKEAQLSSDHQIVFVLGSQHYQQFQVEKPSVPDEELAGAVPWTIKDMVAEQIPDLAIDYYQAPTTPMASEKLNVVCVRKQIIQQLVQIAQQQDIQLEGITIETLAAVNLLEINDRCQMLLWQPKGGDLELIVVRQGQVCFSRQLRAFSGLGQMQEIEFTQTFFDSLSLELQRSIDYISATLKLPDVSHIQLAIPSRFCDEIAQQLQQNLTPNVALLDMSTIESSDQYYKIPALAGLQGGVLS</sequence>
<dbReference type="InterPro" id="IPR043129">
    <property type="entry name" value="ATPase_NBD"/>
</dbReference>
<proteinExistence type="predicted"/>
<evidence type="ECO:0008006" key="3">
    <source>
        <dbReference type="Google" id="ProtNLM"/>
    </source>
</evidence>
<dbReference type="Proteomes" id="UP001310248">
    <property type="component" value="Unassembled WGS sequence"/>
</dbReference>
<dbReference type="Gene3D" id="3.30.1490.300">
    <property type="match status" value="1"/>
</dbReference>
<keyword evidence="2" id="KW-1185">Reference proteome</keyword>
<name>A0ABU7G889_9ALTE</name>
<reference evidence="1 2" key="2">
    <citation type="submission" date="2023-12" db="EMBL/GenBank/DDBJ databases">
        <authorList>
            <consortium name="Cladostephus spongiosus"/>
            <person name="Lorente B."/>
            <person name="Cabral C."/>
            <person name="Frias J."/>
            <person name="Faria J."/>
            <person name="Toubarro D."/>
        </authorList>
    </citation>
    <scope>NUCLEOTIDE SEQUENCE [LARGE SCALE GENOMIC DNA]</scope>
    <source>
        <strain evidence="1 2">ZMCS4</strain>
    </source>
</reference>
<reference evidence="2" key="1">
    <citation type="submission" date="2023-07" db="EMBL/GenBank/DDBJ databases">
        <title>Draft genome sequence of Agarivorans aestuarii strain ZMCS4, a CAZymes producing bacteria isolated from the marine brown algae Clodostephus spongiosus.</title>
        <authorList>
            <person name="Lorente B."/>
            <person name="Cabral C."/>
            <person name="Frias J."/>
            <person name="Faria J."/>
            <person name="Toubarro D."/>
        </authorList>
    </citation>
    <scope>NUCLEOTIDE SEQUENCE [LARGE SCALE GENOMIC DNA]</scope>
    <source>
        <strain evidence="2">ZMCS4</strain>
    </source>
</reference>